<organism evidence="2 3">
    <name type="scientific">Alienimonas californiensis</name>
    <dbReference type="NCBI Taxonomy" id="2527989"/>
    <lineage>
        <taxon>Bacteria</taxon>
        <taxon>Pseudomonadati</taxon>
        <taxon>Planctomycetota</taxon>
        <taxon>Planctomycetia</taxon>
        <taxon>Planctomycetales</taxon>
        <taxon>Planctomycetaceae</taxon>
        <taxon>Alienimonas</taxon>
    </lineage>
</organism>
<dbReference type="KEGG" id="acaf:CA12_02570"/>
<dbReference type="InterPro" id="IPR038765">
    <property type="entry name" value="Papain-like_cys_pep_sf"/>
</dbReference>
<evidence type="ECO:0000256" key="1">
    <source>
        <dbReference type="SAM" id="Phobius"/>
    </source>
</evidence>
<reference evidence="2 3" key="1">
    <citation type="submission" date="2019-02" db="EMBL/GenBank/DDBJ databases">
        <title>Deep-cultivation of Planctomycetes and their phenomic and genomic characterization uncovers novel biology.</title>
        <authorList>
            <person name="Wiegand S."/>
            <person name="Jogler M."/>
            <person name="Boedeker C."/>
            <person name="Pinto D."/>
            <person name="Vollmers J."/>
            <person name="Rivas-Marin E."/>
            <person name="Kohn T."/>
            <person name="Peeters S.H."/>
            <person name="Heuer A."/>
            <person name="Rast P."/>
            <person name="Oberbeckmann S."/>
            <person name="Bunk B."/>
            <person name="Jeske O."/>
            <person name="Meyerdierks A."/>
            <person name="Storesund J.E."/>
            <person name="Kallscheuer N."/>
            <person name="Luecker S."/>
            <person name="Lage O.M."/>
            <person name="Pohl T."/>
            <person name="Merkel B.J."/>
            <person name="Hornburger P."/>
            <person name="Mueller R.-W."/>
            <person name="Bruemmer F."/>
            <person name="Labrenz M."/>
            <person name="Spormann A.M."/>
            <person name="Op den Camp H."/>
            <person name="Overmann J."/>
            <person name="Amann R."/>
            <person name="Jetten M.S.M."/>
            <person name="Mascher T."/>
            <person name="Medema M.H."/>
            <person name="Devos D.P."/>
            <person name="Kaster A.-K."/>
            <person name="Ovreas L."/>
            <person name="Rohde M."/>
            <person name="Galperin M.Y."/>
            <person name="Jogler C."/>
        </authorList>
    </citation>
    <scope>NUCLEOTIDE SEQUENCE [LARGE SCALE GENOMIC DNA]</scope>
    <source>
        <strain evidence="2 3">CA12</strain>
    </source>
</reference>
<evidence type="ECO:0000313" key="2">
    <source>
        <dbReference type="EMBL" id="QDT14189.1"/>
    </source>
</evidence>
<name>A0A517P492_9PLAN</name>
<gene>
    <name evidence="2" type="ORF">CA12_02570</name>
</gene>
<dbReference type="AlphaFoldDB" id="A0A517P492"/>
<dbReference type="SUPFAM" id="SSF54001">
    <property type="entry name" value="Cysteine proteinases"/>
    <property type="match status" value="1"/>
</dbReference>
<feature type="transmembrane region" description="Helical" evidence="1">
    <location>
        <begin position="24"/>
        <end position="43"/>
    </location>
</feature>
<proteinExistence type="predicted"/>
<keyword evidence="1" id="KW-0812">Transmembrane</keyword>
<keyword evidence="3" id="KW-1185">Reference proteome</keyword>
<dbReference type="Proteomes" id="UP000318741">
    <property type="component" value="Chromosome"/>
</dbReference>
<protein>
    <recommendedName>
        <fullName evidence="4">Transglutaminase-like superfamily protein</fullName>
    </recommendedName>
</protein>
<evidence type="ECO:0008006" key="4">
    <source>
        <dbReference type="Google" id="ProtNLM"/>
    </source>
</evidence>
<keyword evidence="1" id="KW-1133">Transmembrane helix</keyword>
<evidence type="ECO:0000313" key="3">
    <source>
        <dbReference type="Proteomes" id="UP000318741"/>
    </source>
</evidence>
<sequence>MSGIAAETYPAGPEPVSRPRRLRLTLSIVVALLGIAGGIMTAVDPSTRRVWALSAAEVGYGVFDVWGDDAAPTPDIRPVDEDAMAAAIAAAWPGGAEVTVEIDQPSTLQPLPFRHEDVDSPEFRAFAEDLRRVLGGSIPEDPFELCDAVRRLAPHGVPAEDPGSHPALCLLAAEGDGPLLCHHFAALTAHALLAVGYDARVLGLSADGTVFEHAVVEYCDPAARRWVLLDPDFNLAYRRAADWSGDDAGEWLSARDLHTAAADLAGRGLDAGDATVVRRETGIEAVVLGRAGGALRTSHVRGGPADAGRKSLTSLYRTVFYSARNDQLSNWLPPGHPDAVRQYVLWDGPSGKLPPACPEGTRLSAAGLERLYGPVGAVVLRQWGLMRGSSLGSSPGTKLNLQFALAGIGLEPLHAADTAGDIIAAVNGQIVWPLHLGRNVLTVEGRRPPDRLNAAVQLRVTVRPALHSPAKPPAP</sequence>
<accession>A0A517P492</accession>
<dbReference type="EMBL" id="CP036265">
    <property type="protein sequence ID" value="QDT14189.1"/>
    <property type="molecule type" value="Genomic_DNA"/>
</dbReference>
<keyword evidence="1" id="KW-0472">Membrane</keyword>